<dbReference type="EnsemblMetazoa" id="XM_038220041.1">
    <property type="protein sequence ID" value="XP_038075969.1"/>
    <property type="gene ID" value="LOC119743626"/>
</dbReference>
<dbReference type="RefSeq" id="XP_038075966.1">
    <property type="nucleotide sequence ID" value="XM_038220038.1"/>
</dbReference>
<feature type="compositionally biased region" description="Basic and acidic residues" evidence="1">
    <location>
        <begin position="309"/>
        <end position="320"/>
    </location>
</feature>
<reference evidence="2" key="1">
    <citation type="submission" date="2022-11" db="UniProtKB">
        <authorList>
            <consortium name="EnsemblMetazoa"/>
        </authorList>
    </citation>
    <scope>IDENTIFICATION</scope>
</reference>
<dbReference type="RefSeq" id="XP_038075969.1">
    <property type="nucleotide sequence ID" value="XM_038220041.1"/>
</dbReference>
<feature type="compositionally biased region" description="Polar residues" evidence="1">
    <location>
        <begin position="298"/>
        <end position="308"/>
    </location>
</feature>
<dbReference type="RefSeq" id="XP_038075967.1">
    <property type="nucleotide sequence ID" value="XM_038220039.1"/>
</dbReference>
<dbReference type="EnsemblMetazoa" id="XM_038220040.1">
    <property type="protein sequence ID" value="XP_038075968.1"/>
    <property type="gene ID" value="LOC119743626"/>
</dbReference>
<evidence type="ECO:0008006" key="4">
    <source>
        <dbReference type="Google" id="ProtNLM"/>
    </source>
</evidence>
<dbReference type="CDD" id="cd14686">
    <property type="entry name" value="bZIP"/>
    <property type="match status" value="1"/>
</dbReference>
<dbReference type="EnsemblMetazoa" id="XM_038220038.1">
    <property type="protein sequence ID" value="XP_038075966.1"/>
    <property type="gene ID" value="LOC119743626"/>
</dbReference>
<accession>A0A914BKI0</accession>
<dbReference type="EnsemblMetazoa" id="XM_038220039.1">
    <property type="protein sequence ID" value="XP_038075967.1"/>
    <property type="gene ID" value="LOC119743626"/>
</dbReference>
<sequence length="320" mass="35761">MSMLHQKRKKFASVLEKACKQSASSSLSDSSSVISQDLPNSSPNCNGDSAVNPWCAGTPATPYQPDSSLLNPMGWPASLLGSSDVSCSSQLSPCIDGDSWPYDSCFSCPWNPSADLEFLEADTADHMLAKAISANQQATQTSMDLLDFLDDQNHTISHLGACMDMEDQLFADADNSSLSLLSDLRCDLKSDCLKNDAWLHDPMTSDSDLDDLWMRSTLTVKTPCRKGSQSVLQPLYFCNDVTKGLSTADYFHCVADRVKKKKSIPRKDVSPDELLFRKERNRLRSKAYRLRRKMQYESMQNEVTQARQKIQEVQKENRKS</sequence>
<dbReference type="OMA" id="CESSSRF"/>
<evidence type="ECO:0000256" key="1">
    <source>
        <dbReference type="SAM" id="MobiDB-lite"/>
    </source>
</evidence>
<dbReference type="RefSeq" id="XP_038075968.1">
    <property type="nucleotide sequence ID" value="XM_038220040.1"/>
</dbReference>
<protein>
    <recommendedName>
        <fullName evidence="4">BZIP domain-containing protein</fullName>
    </recommendedName>
</protein>
<evidence type="ECO:0000313" key="2">
    <source>
        <dbReference type="EnsemblMetazoa" id="XP_038075967.1"/>
    </source>
</evidence>
<dbReference type="GeneID" id="119743626"/>
<organism evidence="2 3">
    <name type="scientific">Patiria miniata</name>
    <name type="common">Bat star</name>
    <name type="synonym">Asterina miniata</name>
    <dbReference type="NCBI Taxonomy" id="46514"/>
    <lineage>
        <taxon>Eukaryota</taxon>
        <taxon>Metazoa</taxon>
        <taxon>Echinodermata</taxon>
        <taxon>Eleutherozoa</taxon>
        <taxon>Asterozoa</taxon>
        <taxon>Asteroidea</taxon>
        <taxon>Valvatacea</taxon>
        <taxon>Valvatida</taxon>
        <taxon>Asterinidae</taxon>
        <taxon>Patiria</taxon>
    </lineage>
</organism>
<name>A0A914BKI0_PATMI</name>
<evidence type="ECO:0000313" key="3">
    <source>
        <dbReference type="Proteomes" id="UP000887568"/>
    </source>
</evidence>
<feature type="region of interest" description="Disordered" evidence="1">
    <location>
        <begin position="298"/>
        <end position="320"/>
    </location>
</feature>
<dbReference type="Proteomes" id="UP000887568">
    <property type="component" value="Unplaced"/>
</dbReference>
<keyword evidence="3" id="KW-1185">Reference proteome</keyword>
<proteinExistence type="predicted"/>
<dbReference type="AlphaFoldDB" id="A0A914BKI0"/>
<dbReference type="OrthoDB" id="10385025at2759"/>